<organism evidence="3">
    <name type="scientific">Schistocephalus solidus</name>
    <name type="common">Tapeworm</name>
    <dbReference type="NCBI Taxonomy" id="70667"/>
    <lineage>
        <taxon>Eukaryota</taxon>
        <taxon>Metazoa</taxon>
        <taxon>Spiralia</taxon>
        <taxon>Lophotrochozoa</taxon>
        <taxon>Platyhelminthes</taxon>
        <taxon>Cestoda</taxon>
        <taxon>Eucestoda</taxon>
        <taxon>Diphyllobothriidea</taxon>
        <taxon>Diphyllobothriidae</taxon>
        <taxon>Schistocephalus</taxon>
    </lineage>
</organism>
<gene>
    <name evidence="1" type="ORF">SSLN_LOCUS4970</name>
</gene>
<evidence type="ECO:0000313" key="1">
    <source>
        <dbReference type="EMBL" id="VDL91355.1"/>
    </source>
</evidence>
<dbReference type="WBParaSite" id="SSLN_0000512901-mRNA-1">
    <property type="protein sequence ID" value="SSLN_0000512901-mRNA-1"/>
    <property type="gene ID" value="SSLN_0000512901"/>
</dbReference>
<evidence type="ECO:0000313" key="3">
    <source>
        <dbReference type="WBParaSite" id="SSLN_0000512901-mRNA-1"/>
    </source>
</evidence>
<dbReference type="EMBL" id="UYSU01033069">
    <property type="protein sequence ID" value="VDL91355.1"/>
    <property type="molecule type" value="Genomic_DNA"/>
</dbReference>
<proteinExistence type="predicted"/>
<name>A0A183SL72_SCHSO</name>
<evidence type="ECO:0000313" key="2">
    <source>
        <dbReference type="Proteomes" id="UP000275846"/>
    </source>
</evidence>
<dbReference type="AlphaFoldDB" id="A0A183SL72"/>
<reference evidence="3" key="1">
    <citation type="submission" date="2016-06" db="UniProtKB">
        <authorList>
            <consortium name="WormBaseParasite"/>
        </authorList>
    </citation>
    <scope>IDENTIFICATION</scope>
</reference>
<sequence>MLHKAYAACPTTANKTAFYQRRRLVKQWLREIQGAWMTRKAEEIQGYEDQNEWKNFFTTTKAVYGPPVKVANPLLSTDSRTRLTEKTQILTQWAEHFQSVLNQPFTIQTSHSIV</sequence>
<dbReference type="Proteomes" id="UP000275846">
    <property type="component" value="Unassembled WGS sequence"/>
</dbReference>
<dbReference type="OrthoDB" id="425681at2759"/>
<reference evidence="1 2" key="2">
    <citation type="submission" date="2018-11" db="EMBL/GenBank/DDBJ databases">
        <authorList>
            <consortium name="Pathogen Informatics"/>
        </authorList>
    </citation>
    <scope>NUCLEOTIDE SEQUENCE [LARGE SCALE GENOMIC DNA]</scope>
    <source>
        <strain evidence="1 2">NST_G2</strain>
    </source>
</reference>
<protein>
    <submittedName>
        <fullName evidence="1 3">Uncharacterized protein</fullName>
    </submittedName>
</protein>
<accession>A0A183SL72</accession>
<keyword evidence="2" id="KW-1185">Reference proteome</keyword>